<dbReference type="Gene3D" id="1.10.10.470">
    <property type="entry name" value="Maltooligosyl trehalose synthase, domain 4"/>
    <property type="match status" value="1"/>
</dbReference>
<dbReference type="STRING" id="47864.GA0070560_106132"/>
<dbReference type="OrthoDB" id="9761577at2"/>
<dbReference type="InterPro" id="IPR012767">
    <property type="entry name" value="Trehalose_TreY"/>
</dbReference>
<dbReference type="GO" id="GO:0005992">
    <property type="term" value="P:trehalose biosynthetic process"/>
    <property type="evidence" value="ECO:0007669"/>
    <property type="project" value="TreeGrafter"/>
</dbReference>
<evidence type="ECO:0000313" key="3">
    <source>
        <dbReference type="Proteomes" id="UP000199408"/>
    </source>
</evidence>
<dbReference type="Proteomes" id="UP000199408">
    <property type="component" value="Unassembled WGS sequence"/>
</dbReference>
<dbReference type="GO" id="GO:0047470">
    <property type="term" value="F:(1,4)-alpha-D-glucan 1-alpha-D-glucosylmutase activity"/>
    <property type="evidence" value="ECO:0007669"/>
    <property type="project" value="TreeGrafter"/>
</dbReference>
<evidence type="ECO:0000259" key="1">
    <source>
        <dbReference type="SMART" id="SM00642"/>
    </source>
</evidence>
<dbReference type="SMART" id="SM00642">
    <property type="entry name" value="Aamy"/>
    <property type="match status" value="1"/>
</dbReference>
<dbReference type="RefSeq" id="WP_091294683.1">
    <property type="nucleotide sequence ID" value="NZ_FMDN01000006.1"/>
</dbReference>
<feature type="domain" description="Glycosyl hydrolase family 13 catalytic" evidence="1">
    <location>
        <begin position="22"/>
        <end position="656"/>
    </location>
</feature>
<dbReference type="PANTHER" id="PTHR10357:SF216">
    <property type="entry name" value="MALTOOLIGOSYL TREHALOSE SYNTHASE-RELATED"/>
    <property type="match status" value="1"/>
</dbReference>
<dbReference type="Pfam" id="PF00128">
    <property type="entry name" value="Alpha-amylase"/>
    <property type="match status" value="1"/>
</dbReference>
<dbReference type="InterPro" id="IPR006047">
    <property type="entry name" value="GH13_cat_dom"/>
</dbReference>
<reference evidence="3" key="1">
    <citation type="submission" date="2016-06" db="EMBL/GenBank/DDBJ databases">
        <authorList>
            <person name="Varghese N."/>
        </authorList>
    </citation>
    <scope>NUCLEOTIDE SEQUENCE [LARGE SCALE GENOMIC DNA]</scope>
    <source>
        <strain evidence="3">DSM 43171</strain>
    </source>
</reference>
<accession>A0A1C5HVR7</accession>
<protein>
    <submittedName>
        <fullName evidence="2">Maltooligosyl trehalose synthase</fullName>
    </submittedName>
</protein>
<dbReference type="EMBL" id="FMDN01000006">
    <property type="protein sequence ID" value="SCG50155.1"/>
    <property type="molecule type" value="Genomic_DNA"/>
</dbReference>
<gene>
    <name evidence="2" type="ORF">GA0070560_106132</name>
</gene>
<dbReference type="CDD" id="cd11336">
    <property type="entry name" value="AmyAc_MTSase"/>
    <property type="match status" value="1"/>
</dbReference>
<name>A0A1C5HVR7_9ACTN</name>
<dbReference type="SUPFAM" id="SSF51445">
    <property type="entry name" value="(Trans)glycosidases"/>
    <property type="match status" value="1"/>
</dbReference>
<dbReference type="AlphaFoldDB" id="A0A1C5HVR7"/>
<sequence length="776" mass="84833">MPDIPRPDKTPSARVGSTYRVQVRPGFDLDATAALADWLVALGVTHLYSAPLLAATPGSQHGYDVVDHRAVNPELGGEAARQRLVRALRAAGLGLVVDIVPNHAGVARPAANPAWWDVLRRGRDSAYASWFDIDWDRGRLLLPVLADSTDALNDLTVVDGELRYHEHRFPIADGTGDGTPRQVHDRQHYELVNWRRGDTELTYRRFFAVSDLAGLRVEDRGVFDATHAEILRWVAAGDVDGIRVDHPDGLRDPAGYLARLRAAAPDVWLVVEKILEYGEELPDWPVQGTTGYDALAAVCGLFVDGDAEGDFTALDGRLTGRHTSWQDLTHDTKREAATRLLAAELGRLAALVAELDPQAARDALAELAACFPVYRGYPPVGARHLAAARSEAGRRRPDLAATLDALTAHLRDPDHELAARFPQLTGAVMAKGVEDTAYYRWSRFVALNEVGGSPAHFGVPPAEFHRFAAARQVRWPASMTTLSTHDTKRGEDVRARLAVLSELPGRWAEQVSRWTSRAPLADPALAHLLWQTAVGAWPVERERLHAYGEKAAREASVCTSWADPDLAFEHQLHALIDRMYDDPELHAEISAFAAEITPAGWSNALGQKLVQLAMPGVPDTYQGTELWDNSLVDPDNRRPVDFAVRRELLARLDAGRRPAVAADGAAKLLVVSRTLRLRRNHPELFTGYRPVPAHGPAGRHALAFDRGGAVAVATRLPLRLAHDGGWRDTILPISGNSVTDVFTGRVYSGSELLLDDLLSTYPVALLAPTDSVEDAA</sequence>
<keyword evidence="3" id="KW-1185">Reference proteome</keyword>
<dbReference type="PANTHER" id="PTHR10357">
    <property type="entry name" value="ALPHA-AMYLASE FAMILY MEMBER"/>
    <property type="match status" value="1"/>
</dbReference>
<dbReference type="InterPro" id="IPR017853">
    <property type="entry name" value="GH"/>
</dbReference>
<dbReference type="NCBIfam" id="TIGR02401">
    <property type="entry name" value="trehalose_TreY"/>
    <property type="match status" value="1"/>
</dbReference>
<dbReference type="InterPro" id="IPR013797">
    <property type="entry name" value="Maltooligo_trehalose_synth_4"/>
</dbReference>
<organism evidence="2 3">
    <name type="scientific">Micromonospora halophytica</name>
    <dbReference type="NCBI Taxonomy" id="47864"/>
    <lineage>
        <taxon>Bacteria</taxon>
        <taxon>Bacillati</taxon>
        <taxon>Actinomycetota</taxon>
        <taxon>Actinomycetes</taxon>
        <taxon>Micromonosporales</taxon>
        <taxon>Micromonosporaceae</taxon>
        <taxon>Micromonospora</taxon>
    </lineage>
</organism>
<evidence type="ECO:0000313" key="2">
    <source>
        <dbReference type="EMBL" id="SCG50155.1"/>
    </source>
</evidence>
<dbReference type="Gene3D" id="3.30.1590.10">
    <property type="entry name" value="Maltooligosyl trehalose synthase, domain 2"/>
    <property type="match status" value="1"/>
</dbReference>
<dbReference type="Gene3D" id="1.10.150.200">
    <property type="entry name" value="Maltooligosyl trehalose synthase, domain 3"/>
    <property type="match status" value="1"/>
</dbReference>
<proteinExistence type="predicted"/>
<dbReference type="Gene3D" id="3.20.20.80">
    <property type="entry name" value="Glycosidases"/>
    <property type="match status" value="1"/>
</dbReference>
<dbReference type="GO" id="GO:0030980">
    <property type="term" value="P:alpha-glucan catabolic process"/>
    <property type="evidence" value="ECO:0007669"/>
    <property type="project" value="TreeGrafter"/>
</dbReference>